<dbReference type="EMBL" id="MUEO01000010">
    <property type="protein sequence ID" value="OOE44947.1"/>
    <property type="molecule type" value="Genomic_DNA"/>
</dbReference>
<accession>A0AB36K7T3</accession>
<dbReference type="Proteomes" id="UP000188726">
    <property type="component" value="Unassembled WGS sequence"/>
</dbReference>
<proteinExistence type="predicted"/>
<evidence type="ECO:0000313" key="1">
    <source>
        <dbReference type="EMBL" id="OOE44947.1"/>
    </source>
</evidence>
<sequence length="207" mass="23534">MLILSFTEFVNVFKDIALSVAAVTTATVAILGLKSWSKELKGKAEFEVGRALILSTYKLRDELKYARSPWMSGYEFPEDYQLNFINRTPEIEANAYAHVYRNRWRPVAKAVQEFEAQALEGEALWGKSIRDKTNEMKQCARNLQVSIGLFIDDKADGGESFRNDPAFGKSIKSDIWATHDDENQLTIKISNAVQALEDEIRPHLKRS</sequence>
<reference evidence="1 2" key="1">
    <citation type="journal article" date="2017" name="Genome Announc.">
        <title>Draft Genome Sequences of Salinivibrio proteolyticus, Salinivibrio sharmensis, Salinivibrio siamensis, Salinivibrio costicola subsp. alcaliphilus, Salinivibrio costicola subsp. vallismortis, and 29 New Isolates Belonging to the Genus Salinivibrio.</title>
        <authorList>
            <person name="Lopez-Hermoso C."/>
            <person name="de la Haba R.R."/>
            <person name="Sanchez-Porro C."/>
            <person name="Bayliss S.C."/>
            <person name="Feil E.J."/>
            <person name="Ventosa A."/>
        </authorList>
    </citation>
    <scope>NUCLEOTIDE SEQUENCE [LARGE SCALE GENOMIC DNA]</scope>
    <source>
        <strain evidence="1 2">IC202</strain>
    </source>
</reference>
<name>A0AB36K7T3_9GAMM</name>
<organism evidence="1 2">
    <name type="scientific">Salinivibrio kushneri</name>
    <dbReference type="NCBI Taxonomy" id="1908198"/>
    <lineage>
        <taxon>Bacteria</taxon>
        <taxon>Pseudomonadati</taxon>
        <taxon>Pseudomonadota</taxon>
        <taxon>Gammaproteobacteria</taxon>
        <taxon>Vibrionales</taxon>
        <taxon>Vibrionaceae</taxon>
        <taxon>Salinivibrio</taxon>
    </lineage>
</organism>
<gene>
    <name evidence="1" type="ORF">BZG09_05670</name>
</gene>
<evidence type="ECO:0000313" key="2">
    <source>
        <dbReference type="Proteomes" id="UP000188726"/>
    </source>
</evidence>
<dbReference type="AlphaFoldDB" id="A0AB36K7T3"/>
<comment type="caution">
    <text evidence="1">The sequence shown here is derived from an EMBL/GenBank/DDBJ whole genome shotgun (WGS) entry which is preliminary data.</text>
</comment>
<protein>
    <submittedName>
        <fullName evidence="1">Uncharacterized protein</fullName>
    </submittedName>
</protein>